<dbReference type="EMBL" id="CAJNJQ010004897">
    <property type="protein sequence ID" value="CAE7214715.1"/>
    <property type="molecule type" value="Genomic_DNA"/>
</dbReference>
<protein>
    <recommendedName>
        <fullName evidence="5">Ribosomal eL28/Mak16 domain-containing protein</fullName>
    </recommendedName>
</protein>
<dbReference type="AlphaFoldDB" id="A0A8H3I1F6"/>
<feature type="compositionally biased region" description="Basic residues" evidence="4">
    <location>
        <begin position="75"/>
        <end position="91"/>
    </location>
</feature>
<keyword evidence="2" id="KW-0689">Ribosomal protein</keyword>
<evidence type="ECO:0000256" key="2">
    <source>
        <dbReference type="ARBA" id="ARBA00022980"/>
    </source>
</evidence>
<dbReference type="GO" id="GO:0006412">
    <property type="term" value="P:translation"/>
    <property type="evidence" value="ECO:0007669"/>
    <property type="project" value="InterPro"/>
</dbReference>
<reference evidence="6" key="1">
    <citation type="submission" date="2021-01" db="EMBL/GenBank/DDBJ databases">
        <authorList>
            <person name="Kaushik A."/>
        </authorList>
    </citation>
    <scope>NUCLEOTIDE SEQUENCE</scope>
    <source>
        <strain evidence="6">AG5</strain>
    </source>
</reference>
<feature type="region of interest" description="Disordered" evidence="4">
    <location>
        <begin position="66"/>
        <end position="103"/>
    </location>
</feature>
<dbReference type="Pfam" id="PF01778">
    <property type="entry name" value="Ribosomal_L28e"/>
    <property type="match status" value="1"/>
</dbReference>
<proteinExistence type="inferred from homology"/>
<dbReference type="PANTHER" id="PTHR10544">
    <property type="entry name" value="60S RIBOSOMAL PROTEIN L28"/>
    <property type="match status" value="1"/>
</dbReference>
<name>A0A8H3I1F6_9AGAM</name>
<evidence type="ECO:0000256" key="1">
    <source>
        <dbReference type="ARBA" id="ARBA00007926"/>
    </source>
</evidence>
<evidence type="ECO:0000256" key="3">
    <source>
        <dbReference type="ARBA" id="ARBA00023274"/>
    </source>
</evidence>
<dbReference type="Gene3D" id="3.30.390.110">
    <property type="match status" value="1"/>
</dbReference>
<dbReference type="Proteomes" id="UP000663827">
    <property type="component" value="Unassembled WGS sequence"/>
</dbReference>
<feature type="compositionally biased region" description="Basic and acidic residues" evidence="4">
    <location>
        <begin position="125"/>
        <end position="135"/>
    </location>
</feature>
<evidence type="ECO:0000313" key="6">
    <source>
        <dbReference type="EMBL" id="CAE7214715.1"/>
    </source>
</evidence>
<dbReference type="InterPro" id="IPR002672">
    <property type="entry name" value="Ribosomal_eL28"/>
</dbReference>
<comment type="similarity">
    <text evidence="1">Belongs to the eukaryotic ribosomal protein eL28 family.</text>
</comment>
<accession>A0A8H3I1F6</accession>
<dbReference type="GO" id="GO:1990904">
    <property type="term" value="C:ribonucleoprotein complex"/>
    <property type="evidence" value="ECO:0007669"/>
    <property type="project" value="UniProtKB-KW"/>
</dbReference>
<sequence length="148" mass="16435">MSSDLQWLLVRKYNSFIVKRVPEGPIFSKEPGNLKNVHSRKYSGLISDKSLHVGLNPETKAITLSSRKPNASIHQHSKGQHKATIRPRSGPRRSQGVVASQARLGYRPDLRRAALQRVTALIRAQQEKKAAPERKVRGKKAKAAAESA</sequence>
<dbReference type="GO" id="GO:0003735">
    <property type="term" value="F:structural constituent of ribosome"/>
    <property type="evidence" value="ECO:0007669"/>
    <property type="project" value="InterPro"/>
</dbReference>
<evidence type="ECO:0000259" key="5">
    <source>
        <dbReference type="Pfam" id="PF01778"/>
    </source>
</evidence>
<evidence type="ECO:0000256" key="4">
    <source>
        <dbReference type="SAM" id="MobiDB-lite"/>
    </source>
</evidence>
<organism evidence="6 7">
    <name type="scientific">Rhizoctonia solani</name>
    <dbReference type="NCBI Taxonomy" id="456999"/>
    <lineage>
        <taxon>Eukaryota</taxon>
        <taxon>Fungi</taxon>
        <taxon>Dikarya</taxon>
        <taxon>Basidiomycota</taxon>
        <taxon>Agaricomycotina</taxon>
        <taxon>Agaricomycetes</taxon>
        <taxon>Cantharellales</taxon>
        <taxon>Ceratobasidiaceae</taxon>
        <taxon>Rhizoctonia</taxon>
    </lineage>
</organism>
<comment type="caution">
    <text evidence="6">The sequence shown here is derived from an EMBL/GenBank/DDBJ whole genome shotgun (WGS) entry which is preliminary data.</text>
</comment>
<evidence type="ECO:0000313" key="7">
    <source>
        <dbReference type="Proteomes" id="UP000663827"/>
    </source>
</evidence>
<gene>
    <name evidence="6" type="ORF">RDB_LOCUS158175</name>
</gene>
<keyword evidence="3" id="KW-0687">Ribonucleoprotein</keyword>
<feature type="region of interest" description="Disordered" evidence="4">
    <location>
        <begin position="124"/>
        <end position="148"/>
    </location>
</feature>
<dbReference type="GO" id="GO:0005840">
    <property type="term" value="C:ribosome"/>
    <property type="evidence" value="ECO:0007669"/>
    <property type="project" value="UniProtKB-KW"/>
</dbReference>
<dbReference type="InterPro" id="IPR029004">
    <property type="entry name" value="Ribosomal_eL28/Mak16"/>
</dbReference>
<feature type="domain" description="Ribosomal eL28/Mak16" evidence="5">
    <location>
        <begin position="5"/>
        <end position="123"/>
    </location>
</feature>